<proteinExistence type="predicted"/>
<evidence type="ECO:0000313" key="2">
    <source>
        <dbReference type="EMBL" id="OCH91988.1"/>
    </source>
</evidence>
<name>A0A8E2AX86_9APHY</name>
<sequence>MLVKPLNAHMTCYTMYTLLHLLLWSNALLVTSENIRLACARRRLQSPSTMSRFLSSVYLGAVSCPVLKISRSPPNGPCNLADCEVVELDVGTICRSTYLSHAVRTGGTRISMQIIPTVFALDETKSRILSARLVLM</sequence>
<gene>
    <name evidence="2" type="ORF">OBBRIDRAFT_485172</name>
</gene>
<reference evidence="2 3" key="1">
    <citation type="submission" date="2016-07" db="EMBL/GenBank/DDBJ databases">
        <title>Draft genome of the white-rot fungus Obba rivulosa 3A-2.</title>
        <authorList>
            <consortium name="DOE Joint Genome Institute"/>
            <person name="Miettinen O."/>
            <person name="Riley R."/>
            <person name="Acob R."/>
            <person name="Barry K."/>
            <person name="Cullen D."/>
            <person name="De Vries R."/>
            <person name="Hainaut M."/>
            <person name="Hatakka A."/>
            <person name="Henrissat B."/>
            <person name="Hilden K."/>
            <person name="Kuo R."/>
            <person name="Labutti K."/>
            <person name="Lipzen A."/>
            <person name="Makela M.R."/>
            <person name="Sandor L."/>
            <person name="Spatafora J.W."/>
            <person name="Grigoriev I.V."/>
            <person name="Hibbett D.S."/>
        </authorList>
    </citation>
    <scope>NUCLEOTIDE SEQUENCE [LARGE SCALE GENOMIC DNA]</scope>
    <source>
        <strain evidence="2 3">3A-2</strain>
    </source>
</reference>
<evidence type="ECO:0000313" key="3">
    <source>
        <dbReference type="Proteomes" id="UP000250043"/>
    </source>
</evidence>
<evidence type="ECO:0000256" key="1">
    <source>
        <dbReference type="SAM" id="SignalP"/>
    </source>
</evidence>
<evidence type="ECO:0008006" key="4">
    <source>
        <dbReference type="Google" id="ProtNLM"/>
    </source>
</evidence>
<dbReference type="Proteomes" id="UP000250043">
    <property type="component" value="Unassembled WGS sequence"/>
</dbReference>
<organism evidence="2 3">
    <name type="scientific">Obba rivulosa</name>
    <dbReference type="NCBI Taxonomy" id="1052685"/>
    <lineage>
        <taxon>Eukaryota</taxon>
        <taxon>Fungi</taxon>
        <taxon>Dikarya</taxon>
        <taxon>Basidiomycota</taxon>
        <taxon>Agaricomycotina</taxon>
        <taxon>Agaricomycetes</taxon>
        <taxon>Polyporales</taxon>
        <taxon>Gelatoporiaceae</taxon>
        <taxon>Obba</taxon>
    </lineage>
</organism>
<feature type="signal peptide" evidence="1">
    <location>
        <begin position="1"/>
        <end position="32"/>
    </location>
</feature>
<dbReference type="EMBL" id="KV722376">
    <property type="protein sequence ID" value="OCH91988.1"/>
    <property type="molecule type" value="Genomic_DNA"/>
</dbReference>
<protein>
    <recommendedName>
        <fullName evidence="4">Secreted protein</fullName>
    </recommendedName>
</protein>
<keyword evidence="1" id="KW-0732">Signal</keyword>
<keyword evidence="3" id="KW-1185">Reference proteome</keyword>
<feature type="chain" id="PRO_5034746606" description="Secreted protein" evidence="1">
    <location>
        <begin position="33"/>
        <end position="136"/>
    </location>
</feature>
<dbReference type="AlphaFoldDB" id="A0A8E2AX86"/>
<accession>A0A8E2AX86</accession>